<gene>
    <name evidence="12" type="ORF">ACFO3J_00440</name>
</gene>
<dbReference type="EC" id="2.7.13.3" evidence="3"/>
<keyword evidence="5" id="KW-0418">Kinase</keyword>
<evidence type="ECO:0000256" key="6">
    <source>
        <dbReference type="ARBA" id="ARBA00023012"/>
    </source>
</evidence>
<dbReference type="InterPro" id="IPR001789">
    <property type="entry name" value="Sig_transdc_resp-reg_receiver"/>
</dbReference>
<evidence type="ECO:0000256" key="2">
    <source>
        <dbReference type="ARBA" id="ARBA00004236"/>
    </source>
</evidence>
<feature type="domain" description="PAS" evidence="11">
    <location>
        <begin position="794"/>
        <end position="836"/>
    </location>
</feature>
<dbReference type="Pfam" id="PF07228">
    <property type="entry name" value="SpoIIE"/>
    <property type="match status" value="1"/>
</dbReference>
<evidence type="ECO:0000256" key="1">
    <source>
        <dbReference type="ARBA" id="ARBA00000085"/>
    </source>
</evidence>
<dbReference type="InterPro" id="IPR003661">
    <property type="entry name" value="HisK_dim/P_dom"/>
</dbReference>
<evidence type="ECO:0000256" key="4">
    <source>
        <dbReference type="ARBA" id="ARBA00022553"/>
    </source>
</evidence>
<accession>A0ABV8HCY3</accession>
<dbReference type="PROSITE" id="PS50112">
    <property type="entry name" value="PAS"/>
    <property type="match status" value="1"/>
</dbReference>
<sequence>MVAGSPYDGPARPVRPRFPPELLAADPDSAVSRLMADTAWPATVLGPVEDWRPELRTVVGLCLNSPFPMLVMWGPELAMVYNDAFVPILGPKHPALGLRCEEVWSDAWPVVGGMITKVMRHGESTYHEDLRLALRRHTADEAVYFTFAYSAIPASGGGVGGVLTVVTETTGQVLARRRLRTLRELGEVRSGQVSDPRLACAAAARVLGAHREDVPFGVVYLLDDDGGDGGGDGGRARAVASFGLAEPGPGGPGPLPREVSAGTAAAADADGEWIRRAVTEGVAGTRTGLAERLRGRVLPGADPGGDAPADIAVVMPLAATEGDRPRGAVILGVSPHLPLDDAYRGFLKLSANHLTAAVTDAEAQAAQLRRAEELAGLDRARTKFFTGVSHELRTPLTLITGPAQDALADERQPLAPAQRERVEIIDRNAARLRRLVDTLLDFSRIEDGRLRPEPVAVELGALTRGIAESFAPAADRARLRFTIDCPADPRPVLVDPDLWERIVLNLLSNAVKFTLEGEIRISLRITGGGAGSGTATGTGAGTDPGTGDSVVLEVSDTGVGIPADELPHVFERFRQVRGVRGRSHEGSGIGLALVRELAALHDGTAVAVSRPGGGTTLTVRVPARIAAAPAQRTPGGGRAEDYVAEALQWSAPARSGGSGPTPPVPPGGGSVLIAEDNADLRVYLAGLLAPGYTVAVAADGHEALRQARLLRPDLVLTDVMMPGLDGFALLRALRADPATARTPVVFLSARAGEEAAVEGLAAGADDYLAKPFSSTDLLARVRSNLDLARLRNHESAWRTALVNAMQDGFFVAGPDLSVIEINDAFTQLLGYEAPQLPWPVPHPWWPTAGQDPDGFALVEAALATVRADGRGRFVLPLWHRDGRRLWVEVSLDSLRDHGGPGRRDDGERLLVGTLRDVTAQHLTAERDAAVARLAGLLTGLDDGAEVLTVGLAEFRDCWQAERVSLLRWNDPGTPESAETAETTATTGSTPPSGAALPPAGVADFARTGRLFTRTDDGPAPSSPDGAAVTAVGAPLYDGLEQALLWLEFGRARPFPVADRTLMVQLTGHLQRALGRARANDEQRQVALALQRAILGPAELPPGFAVRYDPASSTLEVGGDWYDVVELPGRRYGVMVGDVVGRGLPAATTMGQLRSAARALLLENNGPARVLAALDRFGALLPGAYCSTVFCAVIDPATATVRYSSAGHPPALVAAPDGTVQWLEHARSLPLAVRTGGERPETTAAIPAGSHLLLYTDGLVERRREILTTGIERAAAALSAAVGLDPEAVVEHVCAALLGKDHHEDDVALLVYHQR</sequence>
<dbReference type="EMBL" id="JBHSBB010000001">
    <property type="protein sequence ID" value="MFC4029932.1"/>
    <property type="molecule type" value="Genomic_DNA"/>
</dbReference>
<dbReference type="CDD" id="cd00082">
    <property type="entry name" value="HisKA"/>
    <property type="match status" value="1"/>
</dbReference>
<dbReference type="PANTHER" id="PTHR43547">
    <property type="entry name" value="TWO-COMPONENT HISTIDINE KINASE"/>
    <property type="match status" value="1"/>
</dbReference>
<dbReference type="NCBIfam" id="TIGR00229">
    <property type="entry name" value="sensory_box"/>
    <property type="match status" value="1"/>
</dbReference>
<evidence type="ECO:0000256" key="7">
    <source>
        <dbReference type="PROSITE-ProRule" id="PRU00169"/>
    </source>
</evidence>
<dbReference type="SUPFAM" id="SSF55785">
    <property type="entry name" value="PYP-like sensor domain (PAS domain)"/>
    <property type="match status" value="1"/>
</dbReference>
<dbReference type="InterPro" id="IPR000014">
    <property type="entry name" value="PAS"/>
</dbReference>
<dbReference type="CDD" id="cd00130">
    <property type="entry name" value="PAS"/>
    <property type="match status" value="1"/>
</dbReference>
<keyword evidence="4 7" id="KW-0597">Phosphoprotein</keyword>
<dbReference type="CDD" id="cd17574">
    <property type="entry name" value="REC_OmpR"/>
    <property type="match status" value="1"/>
</dbReference>
<reference evidence="13" key="1">
    <citation type="journal article" date="2019" name="Int. J. Syst. Evol. Microbiol.">
        <title>The Global Catalogue of Microorganisms (GCM) 10K type strain sequencing project: providing services to taxonomists for standard genome sequencing and annotation.</title>
        <authorList>
            <consortium name="The Broad Institute Genomics Platform"/>
            <consortium name="The Broad Institute Genome Sequencing Center for Infectious Disease"/>
            <person name="Wu L."/>
            <person name="Ma J."/>
        </authorList>
    </citation>
    <scope>NUCLEOTIDE SEQUENCE [LARGE SCALE GENOMIC DNA]</scope>
    <source>
        <strain evidence="13">CGMCC 4.7237</strain>
    </source>
</reference>
<dbReference type="SUPFAM" id="SSF55874">
    <property type="entry name" value="ATPase domain of HSP90 chaperone/DNA topoisomerase II/histidine kinase"/>
    <property type="match status" value="1"/>
</dbReference>
<dbReference type="InterPro" id="IPR036097">
    <property type="entry name" value="HisK_dim/P_sf"/>
</dbReference>
<dbReference type="InterPro" id="IPR001932">
    <property type="entry name" value="PPM-type_phosphatase-like_dom"/>
</dbReference>
<evidence type="ECO:0000256" key="3">
    <source>
        <dbReference type="ARBA" id="ARBA00012438"/>
    </source>
</evidence>
<dbReference type="RefSeq" id="WP_386424603.1">
    <property type="nucleotide sequence ID" value="NZ_JBHSBB010000001.1"/>
</dbReference>
<comment type="catalytic activity">
    <reaction evidence="1">
        <text>ATP + protein L-histidine = ADP + protein N-phospho-L-histidine.</text>
        <dbReference type="EC" id="2.7.13.3"/>
    </reaction>
</comment>
<keyword evidence="6" id="KW-0902">Two-component regulatory system</keyword>
<dbReference type="Gene3D" id="3.30.565.10">
    <property type="entry name" value="Histidine kinase-like ATPase, C-terminal domain"/>
    <property type="match status" value="1"/>
</dbReference>
<dbReference type="Pfam" id="PF00512">
    <property type="entry name" value="HisKA"/>
    <property type="match status" value="1"/>
</dbReference>
<dbReference type="SMART" id="SM00448">
    <property type="entry name" value="REC"/>
    <property type="match status" value="1"/>
</dbReference>
<dbReference type="Pfam" id="PF02518">
    <property type="entry name" value="HATPase_c"/>
    <property type="match status" value="1"/>
</dbReference>
<organism evidence="12 13">
    <name type="scientific">Streptomyces polygonati</name>
    <dbReference type="NCBI Taxonomy" id="1617087"/>
    <lineage>
        <taxon>Bacteria</taxon>
        <taxon>Bacillati</taxon>
        <taxon>Actinomycetota</taxon>
        <taxon>Actinomycetes</taxon>
        <taxon>Kitasatosporales</taxon>
        <taxon>Streptomycetaceae</taxon>
        <taxon>Streptomyces</taxon>
    </lineage>
</organism>
<dbReference type="InterPro" id="IPR004358">
    <property type="entry name" value="Sig_transdc_His_kin-like_C"/>
</dbReference>
<dbReference type="InterPro" id="IPR005467">
    <property type="entry name" value="His_kinase_dom"/>
</dbReference>
<protein>
    <recommendedName>
        <fullName evidence="3">histidine kinase</fullName>
        <ecNumber evidence="3">2.7.13.3</ecNumber>
    </recommendedName>
</protein>
<keyword evidence="5" id="KW-0808">Transferase</keyword>
<dbReference type="PRINTS" id="PR00344">
    <property type="entry name" value="BCTRLSENSOR"/>
</dbReference>
<dbReference type="InterPro" id="IPR003594">
    <property type="entry name" value="HATPase_dom"/>
</dbReference>
<dbReference type="InterPro" id="IPR036890">
    <property type="entry name" value="HATPase_C_sf"/>
</dbReference>
<dbReference type="Pfam" id="PF00072">
    <property type="entry name" value="Response_reg"/>
    <property type="match status" value="1"/>
</dbReference>
<feature type="domain" description="Histidine kinase" evidence="9">
    <location>
        <begin position="387"/>
        <end position="625"/>
    </location>
</feature>
<feature type="region of interest" description="Disordered" evidence="8">
    <location>
        <begin position="968"/>
        <end position="997"/>
    </location>
</feature>
<evidence type="ECO:0000259" key="11">
    <source>
        <dbReference type="PROSITE" id="PS50112"/>
    </source>
</evidence>
<evidence type="ECO:0000313" key="13">
    <source>
        <dbReference type="Proteomes" id="UP001595765"/>
    </source>
</evidence>
<evidence type="ECO:0000313" key="12">
    <source>
        <dbReference type="EMBL" id="MFC4029932.1"/>
    </source>
</evidence>
<dbReference type="Proteomes" id="UP001595765">
    <property type="component" value="Unassembled WGS sequence"/>
</dbReference>
<dbReference type="SMART" id="SM00387">
    <property type="entry name" value="HATPase_c"/>
    <property type="match status" value="1"/>
</dbReference>
<dbReference type="SUPFAM" id="SSF47384">
    <property type="entry name" value="Homodimeric domain of signal transducing histidine kinase"/>
    <property type="match status" value="1"/>
</dbReference>
<dbReference type="SUPFAM" id="SSF52172">
    <property type="entry name" value="CheY-like"/>
    <property type="match status" value="1"/>
</dbReference>
<dbReference type="Pfam" id="PF13188">
    <property type="entry name" value="PAS_8"/>
    <property type="match status" value="1"/>
</dbReference>
<dbReference type="InterPro" id="IPR011006">
    <property type="entry name" value="CheY-like_superfamily"/>
</dbReference>
<proteinExistence type="predicted"/>
<feature type="domain" description="Response regulatory" evidence="10">
    <location>
        <begin position="670"/>
        <end position="785"/>
    </location>
</feature>
<dbReference type="Gene3D" id="3.60.40.10">
    <property type="entry name" value="PPM-type phosphatase domain"/>
    <property type="match status" value="1"/>
</dbReference>
<dbReference type="SMART" id="SM00388">
    <property type="entry name" value="HisKA"/>
    <property type="match status" value="1"/>
</dbReference>
<evidence type="ECO:0000256" key="8">
    <source>
        <dbReference type="SAM" id="MobiDB-lite"/>
    </source>
</evidence>
<dbReference type="Gene3D" id="3.30.450.20">
    <property type="entry name" value="PAS domain"/>
    <property type="match status" value="2"/>
</dbReference>
<keyword evidence="13" id="KW-1185">Reference proteome</keyword>
<evidence type="ECO:0000256" key="5">
    <source>
        <dbReference type="ARBA" id="ARBA00022777"/>
    </source>
</evidence>
<evidence type="ECO:0000259" key="9">
    <source>
        <dbReference type="PROSITE" id="PS50109"/>
    </source>
</evidence>
<name>A0ABV8HCY3_9ACTN</name>
<dbReference type="PANTHER" id="PTHR43547:SF2">
    <property type="entry name" value="HYBRID SIGNAL TRANSDUCTION HISTIDINE KINASE C"/>
    <property type="match status" value="1"/>
</dbReference>
<dbReference type="PROSITE" id="PS50109">
    <property type="entry name" value="HIS_KIN"/>
    <property type="match status" value="1"/>
</dbReference>
<comment type="caution">
    <text evidence="12">The sequence shown here is derived from an EMBL/GenBank/DDBJ whole genome shotgun (WGS) entry which is preliminary data.</text>
</comment>
<feature type="modified residue" description="4-aspartylphosphate" evidence="7">
    <location>
        <position position="718"/>
    </location>
</feature>
<dbReference type="Gene3D" id="1.10.287.130">
    <property type="match status" value="1"/>
</dbReference>
<dbReference type="SMART" id="SM00331">
    <property type="entry name" value="PP2C_SIG"/>
    <property type="match status" value="1"/>
</dbReference>
<dbReference type="PROSITE" id="PS50110">
    <property type="entry name" value="RESPONSE_REGULATORY"/>
    <property type="match status" value="1"/>
</dbReference>
<dbReference type="Gene3D" id="3.40.50.2300">
    <property type="match status" value="1"/>
</dbReference>
<feature type="compositionally biased region" description="Low complexity" evidence="8">
    <location>
        <begin position="972"/>
        <end position="995"/>
    </location>
</feature>
<dbReference type="InterPro" id="IPR035965">
    <property type="entry name" value="PAS-like_dom_sf"/>
</dbReference>
<comment type="subcellular location">
    <subcellularLocation>
        <location evidence="2">Cell membrane</location>
    </subcellularLocation>
</comment>
<dbReference type="InterPro" id="IPR036457">
    <property type="entry name" value="PPM-type-like_dom_sf"/>
</dbReference>
<evidence type="ECO:0000259" key="10">
    <source>
        <dbReference type="PROSITE" id="PS50110"/>
    </source>
</evidence>